<keyword evidence="17" id="KW-1185">Reference proteome</keyword>
<evidence type="ECO:0000256" key="1">
    <source>
        <dbReference type="ARBA" id="ARBA00004651"/>
    </source>
</evidence>
<feature type="transmembrane region" description="Helical" evidence="14">
    <location>
        <begin position="413"/>
        <end position="433"/>
    </location>
</feature>
<keyword evidence="11 14" id="KW-0046">Antibiotic resistance</keyword>
<dbReference type="EMBL" id="MAPZ01000014">
    <property type="protein sequence ID" value="OBY11510.1"/>
    <property type="molecule type" value="Genomic_DNA"/>
</dbReference>
<feature type="transmembrane region" description="Helical" evidence="14">
    <location>
        <begin position="232"/>
        <end position="253"/>
    </location>
</feature>
<feature type="transmembrane region" description="Helical" evidence="14">
    <location>
        <begin position="163"/>
        <end position="186"/>
    </location>
</feature>
<comment type="catalytic activity">
    <reaction evidence="13 14">
        <text>L-lysyl-tRNA(Lys) + a 1,2-diacyl-sn-glycero-3-phospho-(1'-sn-glycerol) = a 1,2-diacyl-sn-glycero-3-phospho-1'-(3'-O-L-lysyl)-sn-glycerol + tRNA(Lys)</text>
        <dbReference type="Rhea" id="RHEA:10668"/>
        <dbReference type="Rhea" id="RHEA-COMP:9696"/>
        <dbReference type="Rhea" id="RHEA-COMP:9697"/>
        <dbReference type="ChEBI" id="CHEBI:64716"/>
        <dbReference type="ChEBI" id="CHEBI:75792"/>
        <dbReference type="ChEBI" id="CHEBI:78442"/>
        <dbReference type="ChEBI" id="CHEBI:78529"/>
        <dbReference type="EC" id="2.3.2.3"/>
    </reaction>
</comment>
<proteinExistence type="inferred from homology"/>
<feature type="transmembrane region" description="Helical" evidence="14">
    <location>
        <begin position="133"/>
        <end position="156"/>
    </location>
</feature>
<evidence type="ECO:0000256" key="6">
    <source>
        <dbReference type="ARBA" id="ARBA00022679"/>
    </source>
</evidence>
<protein>
    <recommendedName>
        <fullName evidence="4 14">Phosphatidylglycerol lysyltransferase</fullName>
        <ecNumber evidence="3 14">2.3.2.3</ecNumber>
    </recommendedName>
    <alternativeName>
        <fullName evidence="12 14">Lysylphosphatidylglycerol synthase</fullName>
    </alternativeName>
</protein>
<keyword evidence="8 14" id="KW-1133">Transmembrane helix</keyword>
<dbReference type="InterPro" id="IPR024320">
    <property type="entry name" value="LPG_synthase_C"/>
</dbReference>
<feature type="transmembrane region" description="Helical" evidence="14">
    <location>
        <begin position="358"/>
        <end position="380"/>
    </location>
</feature>
<evidence type="ECO:0000256" key="2">
    <source>
        <dbReference type="ARBA" id="ARBA00008627"/>
    </source>
</evidence>
<evidence type="ECO:0000256" key="10">
    <source>
        <dbReference type="ARBA" id="ARBA00023136"/>
    </source>
</evidence>
<dbReference type="AlphaFoldDB" id="A0A1B8RRV4"/>
<evidence type="ECO:0000256" key="4">
    <source>
        <dbReference type="ARBA" id="ARBA00021546"/>
    </source>
</evidence>
<keyword evidence="9 14" id="KW-0443">Lipid metabolism</keyword>
<feature type="transmembrane region" description="Helical" evidence="14">
    <location>
        <begin position="206"/>
        <end position="225"/>
    </location>
</feature>
<sequence>MNMKKKLNKKIVQMIQIPIIVVILFFALRELYNIFVDIDVNLFNMYSDKLTVTNIMIIIVLGIISYLPLSFYDLIIKKKVQINLSTREVYKYSWIASSISNLVGFGGSSAIFLKNHFYKKYVDDSSKLIKETSKVVGLNLSGFSLVCLIYSLWSLVNGRSFDYVFFISALIGLYIPIIFIGATYKVFKNRNKENYYITLKIMFTSILEWATTILLIYGLIVILGIKVTLSQFFPIYVMAIIVAMISMVPSGVGTFDLTLLVGLKEFNVPSEQVLLLIILYRLSYYIIPVLIGLVLYLSDLYMKINEDAREVISRLNSKLAHCVLKIMLFITGISLIFGNNIYLKRYFPHRNEILNMDIVELSISLSIIIGFILIVLSTILHTKTKEVYYFMVFVFAVITMGGFFSKYNIHECIFIGLVWILILFSRKMFYRIGFIYTWKNAIKDIAIILLTLSVYLISSYSKVVHYIHRKIPILNLEEIVKNFYKDNLVSSVFIGATIALLLVMLLILLNRLNKFPKEELDKEKVKKIIENYGGSRLIHYVFLGDKYIYINKNEDVLFQYQISGDKIIVLGNPVGNKENFFDGIQEFLEFADLYGYTLVFSGVDVEVMGELHDLGYEFMKLGQDAWVELDKFSLVGNKNKSNRQAIGRITKAGYEFSIVSPPYNDELFSEIKEVSEEWLNGQKEKGFCVGFLDRDYIEMDKVAIVRNSEGELKGFATIMPMYDGETLSVDLMRFKKIELNGIMDYMFANIFEYAKENGFKYFNLGLAPLADVGRTKHAFFREKIAYQIFVYGNFVYSFKGLKKFKEKYATRWEDRYIAYKKGSSVIITVIQLMLVLTKEKDDFCK</sequence>
<evidence type="ECO:0000256" key="7">
    <source>
        <dbReference type="ARBA" id="ARBA00022692"/>
    </source>
</evidence>
<dbReference type="Pfam" id="PF09924">
    <property type="entry name" value="LPG_synthase_C"/>
    <property type="match status" value="1"/>
</dbReference>
<name>A0A1B8RRV4_9CLOT</name>
<dbReference type="InterPro" id="IPR051211">
    <property type="entry name" value="PG_lysyltransferase"/>
</dbReference>
<dbReference type="EC" id="2.3.2.3" evidence="3 14"/>
<evidence type="ECO:0000256" key="3">
    <source>
        <dbReference type="ARBA" id="ARBA00012014"/>
    </source>
</evidence>
<evidence type="ECO:0000256" key="5">
    <source>
        <dbReference type="ARBA" id="ARBA00022475"/>
    </source>
</evidence>
<evidence type="ECO:0000256" key="8">
    <source>
        <dbReference type="ARBA" id="ARBA00022989"/>
    </source>
</evidence>
<dbReference type="GO" id="GO:0055091">
    <property type="term" value="P:phospholipid homeostasis"/>
    <property type="evidence" value="ECO:0007669"/>
    <property type="project" value="TreeGrafter"/>
</dbReference>
<feature type="transmembrane region" description="Helical" evidence="14">
    <location>
        <begin position="445"/>
        <end position="468"/>
    </location>
</feature>
<evidence type="ECO:0000313" key="16">
    <source>
        <dbReference type="EMBL" id="OBY11510.1"/>
    </source>
</evidence>
<dbReference type="GO" id="GO:0006629">
    <property type="term" value="P:lipid metabolic process"/>
    <property type="evidence" value="ECO:0007669"/>
    <property type="project" value="UniProtKB-KW"/>
</dbReference>
<keyword evidence="6 14" id="KW-0808">Transferase</keyword>
<evidence type="ECO:0000256" key="12">
    <source>
        <dbReference type="ARBA" id="ARBA00031899"/>
    </source>
</evidence>
<dbReference type="GO" id="GO:0046677">
    <property type="term" value="P:response to antibiotic"/>
    <property type="evidence" value="ECO:0007669"/>
    <property type="project" value="UniProtKB-KW"/>
</dbReference>
<dbReference type="Proteomes" id="UP000092714">
    <property type="component" value="Unassembled WGS sequence"/>
</dbReference>
<accession>A0A1B8RRV4</accession>
<dbReference type="InterPro" id="IPR022791">
    <property type="entry name" value="L-PG_synthase/AglD"/>
</dbReference>
<evidence type="ECO:0000256" key="14">
    <source>
        <dbReference type="RuleBase" id="RU363042"/>
    </source>
</evidence>
<dbReference type="NCBIfam" id="NF033480">
    <property type="entry name" value="bifunc_MprF"/>
    <property type="match status" value="1"/>
</dbReference>
<keyword evidence="7 14" id="KW-0812">Transmembrane</keyword>
<dbReference type="SUPFAM" id="SSF55729">
    <property type="entry name" value="Acyl-CoA N-acyltransferases (Nat)"/>
    <property type="match status" value="1"/>
</dbReference>
<comment type="subcellular location">
    <subcellularLocation>
        <location evidence="1 14">Cell membrane</location>
        <topology evidence="1 14">Multi-pass membrane protein</topology>
    </subcellularLocation>
</comment>
<evidence type="ECO:0000256" key="9">
    <source>
        <dbReference type="ARBA" id="ARBA00023098"/>
    </source>
</evidence>
<dbReference type="Pfam" id="PF03706">
    <property type="entry name" value="LPG_synthase_TM"/>
    <property type="match status" value="1"/>
</dbReference>
<reference evidence="16 17" key="1">
    <citation type="submission" date="2016-06" db="EMBL/GenBank/DDBJ databases">
        <authorList>
            <person name="Kjaerup R.B."/>
            <person name="Dalgaard T.S."/>
            <person name="Juul-Madsen H.R."/>
        </authorList>
    </citation>
    <scope>NUCLEOTIDE SEQUENCE [LARGE SCALE GENOMIC DNA]</scope>
    <source>
        <strain evidence="16 17">373-A1</strain>
    </source>
</reference>
<comment type="function">
    <text evidence="14">Catalyzes the transfer of a lysyl group from L-lysyl-tRNA(Lys) to membrane-bound phosphatidylglycerol (PG), which produces lysylphosphatidylglycerol (LPG), a major component of the bacterial membrane with a positive net charge. LPG synthesis contributes to bacterial virulence as it is involved in the resistance mechanism against cationic antimicrobial peptides (CAMP) produces by the host's immune system (defensins, cathelicidins) and by the competing microorganisms.</text>
</comment>
<comment type="similarity">
    <text evidence="2 14">Belongs to the LPG synthase family.</text>
</comment>
<evidence type="ECO:0000256" key="13">
    <source>
        <dbReference type="ARBA" id="ARBA00047540"/>
    </source>
</evidence>
<keyword evidence="10 14" id="KW-0472">Membrane</keyword>
<dbReference type="eggNOG" id="COG0392">
    <property type="taxonomic scope" value="Bacteria"/>
</dbReference>
<feature type="transmembrane region" description="Helical" evidence="14">
    <location>
        <begin position="273"/>
        <end position="298"/>
    </location>
</feature>
<feature type="transmembrane region" description="Helical" evidence="14">
    <location>
        <begin position="488"/>
        <end position="509"/>
    </location>
</feature>
<dbReference type="PANTHER" id="PTHR34697:SF2">
    <property type="entry name" value="PHOSPHATIDYLGLYCEROL LYSYLTRANSFERASE"/>
    <property type="match status" value="1"/>
</dbReference>
<feature type="transmembrane region" description="Helical" evidence="14">
    <location>
        <begin position="319"/>
        <end position="338"/>
    </location>
</feature>
<dbReference type="GO" id="GO:0005886">
    <property type="term" value="C:plasma membrane"/>
    <property type="evidence" value="ECO:0007669"/>
    <property type="project" value="UniProtKB-SubCell"/>
</dbReference>
<feature type="transmembrane region" description="Helical" evidence="14">
    <location>
        <begin position="12"/>
        <end position="32"/>
    </location>
</feature>
<feature type="transmembrane region" description="Helical" evidence="14">
    <location>
        <begin position="92"/>
        <end position="113"/>
    </location>
</feature>
<dbReference type="PANTHER" id="PTHR34697">
    <property type="entry name" value="PHOSPHATIDYLGLYCEROL LYSYLTRANSFERASE"/>
    <property type="match status" value="1"/>
</dbReference>
<evidence type="ECO:0000313" key="17">
    <source>
        <dbReference type="Proteomes" id="UP000092714"/>
    </source>
</evidence>
<comment type="caution">
    <text evidence="16">The sequence shown here is derived from an EMBL/GenBank/DDBJ whole genome shotgun (WGS) entry which is preliminary data.</text>
</comment>
<feature type="transmembrane region" description="Helical" evidence="14">
    <location>
        <begin position="387"/>
        <end position="407"/>
    </location>
</feature>
<gene>
    <name evidence="14" type="primary">mprF</name>
    <name evidence="16" type="ORF">CP373A1_06045</name>
</gene>
<feature type="transmembrane region" description="Helical" evidence="14">
    <location>
        <begin position="52"/>
        <end position="72"/>
    </location>
</feature>
<dbReference type="eggNOG" id="COG2898">
    <property type="taxonomic scope" value="Bacteria"/>
</dbReference>
<dbReference type="NCBIfam" id="TIGR00374">
    <property type="entry name" value="flippase-like domain"/>
    <property type="match status" value="1"/>
</dbReference>
<keyword evidence="5" id="KW-1003">Cell membrane</keyword>
<evidence type="ECO:0000256" key="11">
    <source>
        <dbReference type="ARBA" id="ARBA00023251"/>
    </source>
</evidence>
<feature type="domain" description="Phosphatidylglycerol lysyltransferase C-terminal" evidence="15">
    <location>
        <begin position="528"/>
        <end position="819"/>
    </location>
</feature>
<organism evidence="16 17">
    <name type="scientific">Clostridium paraputrificum</name>
    <dbReference type="NCBI Taxonomy" id="29363"/>
    <lineage>
        <taxon>Bacteria</taxon>
        <taxon>Bacillati</taxon>
        <taxon>Bacillota</taxon>
        <taxon>Clostridia</taxon>
        <taxon>Eubacteriales</taxon>
        <taxon>Clostridiaceae</taxon>
        <taxon>Clostridium</taxon>
    </lineage>
</organism>
<evidence type="ECO:0000259" key="15">
    <source>
        <dbReference type="Pfam" id="PF09924"/>
    </source>
</evidence>
<dbReference type="GO" id="GO:0050071">
    <property type="term" value="F:phosphatidylglycerol lysyltransferase activity"/>
    <property type="evidence" value="ECO:0007669"/>
    <property type="project" value="UniProtKB-EC"/>
</dbReference>
<dbReference type="InterPro" id="IPR016181">
    <property type="entry name" value="Acyl_CoA_acyltransferase"/>
</dbReference>